<gene>
    <name evidence="2" type="ORF">GCM10025869_12860</name>
</gene>
<comment type="caution">
    <text evidence="2">The sequence shown here is derived from an EMBL/GenBank/DDBJ whole genome shotgun (WGS) entry which is preliminary data.</text>
</comment>
<evidence type="ECO:0000313" key="3">
    <source>
        <dbReference type="Proteomes" id="UP001157069"/>
    </source>
</evidence>
<sequence>MSDATSAAKAAATQARHQLADTLDELEDKFNVPKRTGELVEKAKVAYKKNPVPWIVGGAAVAIVAVGLVAWAIFGGDD</sequence>
<evidence type="ECO:0000256" key="1">
    <source>
        <dbReference type="SAM" id="Phobius"/>
    </source>
</evidence>
<dbReference type="Pfam" id="PF12277">
    <property type="entry name" value="DUF3618"/>
    <property type="match status" value="1"/>
</dbReference>
<accession>A0ABQ6JSQ8</accession>
<name>A0ABQ6JSQ8_9MICO</name>
<keyword evidence="1" id="KW-0472">Membrane</keyword>
<dbReference type="InterPro" id="IPR022062">
    <property type="entry name" value="DUF3618"/>
</dbReference>
<evidence type="ECO:0000313" key="2">
    <source>
        <dbReference type="EMBL" id="GMA90757.1"/>
    </source>
</evidence>
<keyword evidence="3" id="KW-1185">Reference proteome</keyword>
<protein>
    <recommendedName>
        <fullName evidence="4">DUF3618 domain-containing protein</fullName>
    </recommendedName>
</protein>
<keyword evidence="1" id="KW-1133">Transmembrane helix</keyword>
<feature type="transmembrane region" description="Helical" evidence="1">
    <location>
        <begin position="52"/>
        <end position="74"/>
    </location>
</feature>
<dbReference type="RefSeq" id="WP_284298678.1">
    <property type="nucleotide sequence ID" value="NZ_BSVA01000001.1"/>
</dbReference>
<organism evidence="2 3">
    <name type="scientific">Homoserinibacter gongjuensis</name>
    <dbReference type="NCBI Taxonomy" id="1162968"/>
    <lineage>
        <taxon>Bacteria</taxon>
        <taxon>Bacillati</taxon>
        <taxon>Actinomycetota</taxon>
        <taxon>Actinomycetes</taxon>
        <taxon>Micrococcales</taxon>
        <taxon>Microbacteriaceae</taxon>
        <taxon>Homoserinibacter</taxon>
    </lineage>
</organism>
<proteinExistence type="predicted"/>
<dbReference type="Proteomes" id="UP001157069">
    <property type="component" value="Unassembled WGS sequence"/>
</dbReference>
<reference evidence="3" key="1">
    <citation type="journal article" date="2019" name="Int. J. Syst. Evol. Microbiol.">
        <title>The Global Catalogue of Microorganisms (GCM) 10K type strain sequencing project: providing services to taxonomists for standard genome sequencing and annotation.</title>
        <authorList>
            <consortium name="The Broad Institute Genomics Platform"/>
            <consortium name="The Broad Institute Genome Sequencing Center for Infectious Disease"/>
            <person name="Wu L."/>
            <person name="Ma J."/>
        </authorList>
    </citation>
    <scope>NUCLEOTIDE SEQUENCE [LARGE SCALE GENOMIC DNA]</scope>
    <source>
        <strain evidence="3">NBRC 108755</strain>
    </source>
</reference>
<evidence type="ECO:0008006" key="4">
    <source>
        <dbReference type="Google" id="ProtNLM"/>
    </source>
</evidence>
<dbReference type="EMBL" id="BSVA01000001">
    <property type="protein sequence ID" value="GMA90757.1"/>
    <property type="molecule type" value="Genomic_DNA"/>
</dbReference>
<keyword evidence="1" id="KW-0812">Transmembrane</keyword>